<dbReference type="FunFam" id="1.10.3060.10:FF:000003">
    <property type="entry name" value="Protein translocase subunit SecA"/>
    <property type="match status" value="1"/>
</dbReference>
<dbReference type="InterPro" id="IPR011115">
    <property type="entry name" value="SecA_DEAD"/>
</dbReference>
<evidence type="ECO:0000259" key="14">
    <source>
        <dbReference type="PROSITE" id="PS51192"/>
    </source>
</evidence>
<feature type="binding site" evidence="11">
    <location>
        <begin position="108"/>
        <end position="112"/>
    </location>
    <ligand>
        <name>ATP</name>
        <dbReference type="ChEBI" id="CHEBI:30616"/>
    </ligand>
</feature>
<reference evidence="16" key="1">
    <citation type="journal article" date="2017" name="Protist">
        <title>Diversity of the Photosynthetic Paulinella Species, with the Description of Paulinella micropora sp. nov. and the Chromatophore Genome Sequence for strain KR01.</title>
        <authorList>
            <person name="Lhee D."/>
            <person name="Yang E.C."/>
            <person name="Kim J.I."/>
            <person name="Nakayama T."/>
            <person name="Zuccarello G."/>
            <person name="Andersen R.A."/>
            <person name="Yoon H.S."/>
        </authorList>
    </citation>
    <scope>NUCLEOTIDE SEQUENCE</scope>
    <source>
        <strain evidence="17">FK01</strain>
        <strain evidence="16">KR01</strain>
    </source>
</reference>
<dbReference type="AlphaFoldDB" id="A0A1L5YC24"/>
<dbReference type="HAMAP" id="MF_01382">
    <property type="entry name" value="SecA"/>
    <property type="match status" value="1"/>
</dbReference>
<evidence type="ECO:0000259" key="15">
    <source>
        <dbReference type="PROSITE" id="PS51196"/>
    </source>
</evidence>
<keyword evidence="19" id="KW-1185">Reference proteome</keyword>
<evidence type="ECO:0000256" key="7">
    <source>
        <dbReference type="ARBA" id="ARBA00022967"/>
    </source>
</evidence>
<keyword evidence="6 11" id="KW-0653">Protein transport</keyword>
<evidence type="ECO:0000256" key="10">
    <source>
        <dbReference type="ARBA" id="ARBA00023136"/>
    </source>
</evidence>
<dbReference type="EC" id="7.4.2.8" evidence="11"/>
<evidence type="ECO:0000313" key="19">
    <source>
        <dbReference type="Proteomes" id="UP000503178"/>
    </source>
</evidence>
<evidence type="ECO:0000256" key="13">
    <source>
        <dbReference type="SAM" id="MobiDB-lite"/>
    </source>
</evidence>
<dbReference type="SMART" id="SM00958">
    <property type="entry name" value="SecA_PP_bind"/>
    <property type="match status" value="1"/>
</dbReference>
<dbReference type="GO" id="GO:0017038">
    <property type="term" value="P:protein import"/>
    <property type="evidence" value="ECO:0007669"/>
    <property type="project" value="InterPro"/>
</dbReference>
<feature type="region of interest" description="Disordered" evidence="13">
    <location>
        <begin position="539"/>
        <end position="562"/>
    </location>
</feature>
<dbReference type="PANTHER" id="PTHR30612:SF0">
    <property type="entry name" value="CHLOROPLAST PROTEIN-TRANSPORTING ATPASE"/>
    <property type="match status" value="1"/>
</dbReference>
<dbReference type="Pfam" id="PF07517">
    <property type="entry name" value="SecA_DEAD"/>
    <property type="match status" value="1"/>
</dbReference>
<dbReference type="PANTHER" id="PTHR30612">
    <property type="entry name" value="SECA INNER MEMBRANE COMPONENT OF SEC PROTEIN SECRETION SYSTEM"/>
    <property type="match status" value="1"/>
</dbReference>
<dbReference type="PROSITE" id="PS51196">
    <property type="entry name" value="SECA_MOTOR_DEAD"/>
    <property type="match status" value="1"/>
</dbReference>
<dbReference type="NCBIfam" id="TIGR00963">
    <property type="entry name" value="secA"/>
    <property type="match status" value="1"/>
</dbReference>
<keyword evidence="3 11" id="KW-0813">Transport</keyword>
<dbReference type="InterPro" id="IPR011116">
    <property type="entry name" value="SecA_Wing/Scaffold"/>
</dbReference>
<dbReference type="GO" id="GO:0005886">
    <property type="term" value="C:plasma membrane"/>
    <property type="evidence" value="ECO:0007669"/>
    <property type="project" value="UniProtKB-SubCell"/>
</dbReference>
<evidence type="ECO:0000256" key="3">
    <source>
        <dbReference type="ARBA" id="ARBA00022448"/>
    </source>
</evidence>
<dbReference type="PRINTS" id="PR00906">
    <property type="entry name" value="SECA"/>
</dbReference>
<dbReference type="Gene3D" id="1.10.3060.10">
    <property type="entry name" value="Helical scaffold and wing domains of SecA"/>
    <property type="match status" value="1"/>
</dbReference>
<dbReference type="GO" id="GO:0008564">
    <property type="term" value="F:protein-exporting ATPase activity"/>
    <property type="evidence" value="ECO:0007669"/>
    <property type="project" value="UniProtKB-EC"/>
</dbReference>
<dbReference type="SUPFAM" id="SSF52540">
    <property type="entry name" value="P-loop containing nucleoside triphosphate hydrolases"/>
    <property type="match status" value="2"/>
</dbReference>
<dbReference type="SUPFAM" id="SSF81886">
    <property type="entry name" value="Helical scaffold and wing domains of SecA"/>
    <property type="match status" value="1"/>
</dbReference>
<evidence type="ECO:0000256" key="4">
    <source>
        <dbReference type="ARBA" id="ARBA00022741"/>
    </source>
</evidence>
<feature type="domain" description="Helicase ATP-binding" evidence="14">
    <location>
        <begin position="92"/>
        <end position="273"/>
    </location>
</feature>
<keyword evidence="8 11" id="KW-0811">Translocation</keyword>
<dbReference type="InterPro" id="IPR036670">
    <property type="entry name" value="SecA_X-link_sf"/>
</dbReference>
<dbReference type="Pfam" id="PF21090">
    <property type="entry name" value="P-loop_SecA"/>
    <property type="match status" value="1"/>
</dbReference>
<dbReference type="FunFam" id="3.90.1440.10:FF:000003">
    <property type="entry name" value="Preprotein translocase SecA subunit"/>
    <property type="match status" value="1"/>
</dbReference>
<dbReference type="PROSITE" id="PS51192">
    <property type="entry name" value="HELICASE_ATP_BIND_1"/>
    <property type="match status" value="1"/>
</dbReference>
<keyword evidence="11" id="KW-0963">Cytoplasm</keyword>
<comment type="subunit">
    <text evidence="11">Monomer and homodimer. Part of the essential Sec protein translocation apparatus which comprises SecA, SecYEG and auxiliary proteins SecDF. Other proteins may also be involved.</text>
</comment>
<gene>
    <name evidence="11 16" type="primary">secA</name>
    <name evidence="18" type="synonym">MYN1_Chr_427</name>
    <name evidence="16" type="ORF">PCKR_480</name>
    <name evidence="17" type="ORF">PFK_480</name>
    <name evidence="18" type="ORF">PMYN1_Chma435</name>
</gene>
<keyword evidence="9" id="KW-0793">Thylakoid</keyword>
<keyword evidence="16" id="KW-0934">Plastid</keyword>
<feature type="binding site" evidence="11">
    <location>
        <position position="90"/>
    </location>
    <ligand>
        <name>ATP</name>
        <dbReference type="ChEBI" id="CHEBI:30616"/>
    </ligand>
</feature>
<proteinExistence type="inferred from homology"/>
<dbReference type="Proteomes" id="UP000503178">
    <property type="component" value="Chromatophore Pltd"/>
</dbReference>
<dbReference type="GO" id="GO:0065002">
    <property type="term" value="P:intracellular protein transmembrane transport"/>
    <property type="evidence" value="ECO:0007669"/>
    <property type="project" value="UniProtKB-UniRule"/>
</dbReference>
<evidence type="ECO:0000256" key="5">
    <source>
        <dbReference type="ARBA" id="ARBA00022840"/>
    </source>
</evidence>
<feature type="domain" description="SecA family profile" evidence="15">
    <location>
        <begin position="1"/>
        <end position="723"/>
    </location>
</feature>
<dbReference type="Pfam" id="PF01043">
    <property type="entry name" value="SecA_PP_bind"/>
    <property type="match status" value="1"/>
</dbReference>
<keyword evidence="5 11" id="KW-0067">ATP-binding</keyword>
<dbReference type="EMBL" id="KX897545">
    <property type="protein sequence ID" value="APP88263.1"/>
    <property type="molecule type" value="Genomic_DNA"/>
</dbReference>
<evidence type="ECO:0000256" key="2">
    <source>
        <dbReference type="ARBA" id="ARBA00007650"/>
    </source>
</evidence>
<accession>A0A1L5YC24</accession>
<dbReference type="EMBL" id="LC490351">
    <property type="protein sequence ID" value="BBL86244.1"/>
    <property type="molecule type" value="Genomic_DNA"/>
</dbReference>
<comment type="similarity">
    <text evidence="2 11 12">Belongs to the SecA family.</text>
</comment>
<dbReference type="InterPro" id="IPR014001">
    <property type="entry name" value="Helicase_ATP-bd"/>
</dbReference>
<sequence>MLKLLLGDPNARKLRRYQPIVSEINLLEEQIIALSDHELRIRTNELRTQIQSITSVSAQLQTLDQCLPEAFAIVREASRRVLGLRHFDVQLIGGIVLHYGQIAEMKTGEGKTLVATLPVYLNALTGRGIHIVTVNDYLARRDAEWMGQVYRFLGLSVGLVQQDMSIVERSQNYACDITYITNSELGFDYLRDNMANSTTEVVQRSPYYCILDEVDSILIDESRTPLIISGQVERPQDKYRKAAEIATILKRSAEMGKDGIDPEGDYEVDEKQRNVTLTDEGYAKAENLLKVKDLFNPEDPWAHYITNALKAKELFHKDANYIVRNGEVVIVDEFTGRVMPGRRWSDGQHQAIEAKENVEIQPETQTLASISYQNFFLLYPRLAGMTGTAKTEEIEFEKTYKLEVTTIPTNQPRSRIDFTDKVYKNEDAKWRAVTAEIVSIHNTGRPVLVGTTSVEKSEILSALLDKHKIFHNLLNAKPENVEREAEIIAQAGRAGAVTIATNMAGRGTDIILGGNSDYMARLKVRETLSPRLVKFEKGQKDPLPITSPKKKEKPTVNNASSEIRKQTSGMVIDTPYPCSLRQDTQEALNNLAQKLVHHWGDRALTPLELEDRIAQAAEKAPSQDPQIAELRSLISRVKTEYDTVVKYEERCVREVGGLHVIGTERHESRRIDNQLRGRAGRQGDPGSTRFFLSLEDNLLRIFGGERIATLMNAFRVEDDIPIQSSMLTRSLEGAQKKVETHNYDIRKQLFEYDEVMNKQRKAIYSERRRVLEGGDLKRQVIDYGERTIEEVVDAYINPDIPPTQWNLSQLVAKVKEFIFILEDLTPEQLQGFSIEDLKAFLQEQLRNAYDLKEGQIEQLRPGFMKIAERFFILQQIDTLWREHLQAMDSLRESVGLRGYGQKDPLIEYKNEGYDMFLEMMTFMRRNVIYSIFVFQPQPKEE</sequence>
<feature type="binding site" evidence="11">
    <location>
        <position position="509"/>
    </location>
    <ligand>
        <name>ATP</name>
        <dbReference type="ChEBI" id="CHEBI:30616"/>
    </ligand>
</feature>
<name>A0A1L5YC24_9EUKA</name>
<evidence type="ECO:0000256" key="9">
    <source>
        <dbReference type="ARBA" id="ARBA00023078"/>
    </source>
</evidence>
<keyword evidence="10 11" id="KW-0472">Membrane</keyword>
<dbReference type="GO" id="GO:0005524">
    <property type="term" value="F:ATP binding"/>
    <property type="evidence" value="ECO:0007669"/>
    <property type="project" value="UniProtKB-UniRule"/>
</dbReference>
<dbReference type="CDD" id="cd18803">
    <property type="entry name" value="SF2_C_secA"/>
    <property type="match status" value="1"/>
</dbReference>
<keyword evidence="11" id="KW-1003">Cell membrane</keyword>
<dbReference type="CDD" id="cd17928">
    <property type="entry name" value="DEXDc_SecA"/>
    <property type="match status" value="1"/>
</dbReference>
<geneLocation type="plastid" evidence="16"/>
<evidence type="ECO:0000256" key="6">
    <source>
        <dbReference type="ARBA" id="ARBA00022927"/>
    </source>
</evidence>
<keyword evidence="7 11" id="KW-1278">Translocase</keyword>
<evidence type="ECO:0000256" key="1">
    <source>
        <dbReference type="ARBA" id="ARBA00004170"/>
    </source>
</evidence>
<dbReference type="GO" id="GO:0006605">
    <property type="term" value="P:protein targeting"/>
    <property type="evidence" value="ECO:0007669"/>
    <property type="project" value="UniProtKB-UniRule"/>
</dbReference>
<dbReference type="PROSITE" id="PS01312">
    <property type="entry name" value="SECA"/>
    <property type="match status" value="1"/>
</dbReference>
<comment type="subcellular location">
    <subcellularLocation>
        <location evidence="11">Cell membrane</location>
        <topology evidence="11">Peripheral membrane protein</topology>
        <orientation evidence="11">Cytoplasmic side</orientation>
    </subcellularLocation>
    <subcellularLocation>
        <location evidence="11">Cytoplasm</location>
    </subcellularLocation>
    <subcellularLocation>
        <location evidence="1">Membrane</location>
        <topology evidence="1">Peripheral membrane protein</topology>
    </subcellularLocation>
    <text evidence="11">Distribution is 50-50.</text>
</comment>
<comment type="catalytic activity">
    <reaction evidence="11">
        <text>ATP + H2O + cellular proteinSide 1 = ADP + phosphate + cellular proteinSide 2.</text>
        <dbReference type="EC" id="7.4.2.8"/>
    </reaction>
</comment>
<reference evidence="18 19" key="2">
    <citation type="submission" date="2019-06" db="EMBL/GenBank/DDBJ databases">
        <title>A hidden player of endosymbiotic evolution: DNA virus triggered massive gene transfer.</title>
        <authorList>
            <person name="Matsuo M."/>
            <person name="Katahata A."/>
            <person name="Tachikawa M."/>
            <person name="Minakuchi Y."/>
            <person name="Noguchi H."/>
            <person name="Toyoda A."/>
            <person name="Fujiyama A."/>
            <person name="Suzuki Y."/>
            <person name="Satoh S."/>
            <person name="Nakayama T."/>
            <person name="Kamikawa R."/>
            <person name="Nomura M."/>
            <person name="Inagaki Y."/>
            <person name="Ishida K."/>
            <person name="Obokata J."/>
        </authorList>
    </citation>
    <scope>NUCLEOTIDE SEQUENCE [LARGE SCALE GENOMIC DNA]</scope>
    <source>
        <strain evidence="18 19">MYN1</strain>
    </source>
</reference>
<dbReference type="Pfam" id="PF07516">
    <property type="entry name" value="SecA_SW"/>
    <property type="match status" value="1"/>
</dbReference>
<evidence type="ECO:0000256" key="12">
    <source>
        <dbReference type="RuleBase" id="RU003874"/>
    </source>
</evidence>
<dbReference type="InterPro" id="IPR011130">
    <property type="entry name" value="SecA_preprotein_X-link_dom"/>
</dbReference>
<evidence type="ECO:0000313" key="17">
    <source>
        <dbReference type="EMBL" id="AQX45030.1"/>
    </source>
</evidence>
<comment type="function">
    <text evidence="11">Part of the Sec protein translocase complex. Interacts with the SecYEG preprotein conducting channel. Has a central role in coupling the hydrolysis of ATP to the transfer of proteins into and across the cell membrane, serving as an ATP-driven molecular motor driving the stepwise translocation of polypeptide chains across the membrane.</text>
</comment>
<dbReference type="InterPro" id="IPR036266">
    <property type="entry name" value="SecA_Wing/Scaffold_sf"/>
</dbReference>
<dbReference type="GO" id="GO:0005829">
    <property type="term" value="C:cytosol"/>
    <property type="evidence" value="ECO:0007669"/>
    <property type="project" value="TreeGrafter"/>
</dbReference>
<dbReference type="SUPFAM" id="SSF81767">
    <property type="entry name" value="Pre-protein crosslinking domain of SecA"/>
    <property type="match status" value="1"/>
</dbReference>
<evidence type="ECO:0000313" key="16">
    <source>
        <dbReference type="EMBL" id="APP88263.1"/>
    </source>
</evidence>
<protein>
    <recommendedName>
        <fullName evidence="11 12">Protein translocase subunit SecA</fullName>
        <ecNumber evidence="11">7.4.2.8</ecNumber>
    </recommendedName>
</protein>
<dbReference type="Gene3D" id="3.40.50.300">
    <property type="entry name" value="P-loop containing nucleotide triphosphate hydrolases"/>
    <property type="match status" value="2"/>
</dbReference>
<dbReference type="InterPro" id="IPR027417">
    <property type="entry name" value="P-loop_NTPase"/>
</dbReference>
<dbReference type="FunFam" id="3.40.50.300:FF:000429">
    <property type="entry name" value="Preprotein translocase subunit SecA"/>
    <property type="match status" value="1"/>
</dbReference>
<evidence type="ECO:0000313" key="18">
    <source>
        <dbReference type="EMBL" id="BBL86244.1"/>
    </source>
</evidence>
<dbReference type="EMBL" id="KY124271">
    <property type="protein sequence ID" value="AQX45030.1"/>
    <property type="molecule type" value="Genomic_DNA"/>
</dbReference>
<dbReference type="InterPro" id="IPR000185">
    <property type="entry name" value="SecA"/>
</dbReference>
<dbReference type="SMART" id="SM00957">
    <property type="entry name" value="SecA_DEAD"/>
    <property type="match status" value="1"/>
</dbReference>
<organism evidence="16">
    <name type="scientific">Paulinella micropora</name>
    <dbReference type="NCBI Taxonomy" id="1928728"/>
    <lineage>
        <taxon>Eukaryota</taxon>
        <taxon>Sar</taxon>
        <taxon>Rhizaria</taxon>
        <taxon>Cercozoa</taxon>
        <taxon>Imbricatea</taxon>
        <taxon>Silicofilosea</taxon>
        <taxon>Euglyphida</taxon>
        <taxon>Paulinellidae</taxon>
        <taxon>Paulinella</taxon>
    </lineage>
</organism>
<evidence type="ECO:0000256" key="8">
    <source>
        <dbReference type="ARBA" id="ARBA00023010"/>
    </source>
</evidence>
<evidence type="ECO:0000256" key="11">
    <source>
        <dbReference type="HAMAP-Rule" id="MF_01382"/>
    </source>
</evidence>
<dbReference type="Gene3D" id="3.90.1440.10">
    <property type="entry name" value="SecA, preprotein cross-linking domain"/>
    <property type="match status" value="1"/>
</dbReference>
<dbReference type="InterPro" id="IPR044722">
    <property type="entry name" value="SecA_SF2_C"/>
</dbReference>
<dbReference type="InterPro" id="IPR014018">
    <property type="entry name" value="SecA_motor_DEAD"/>
</dbReference>
<keyword evidence="4 11" id="KW-0547">Nucleotide-binding</keyword>
<dbReference type="InterPro" id="IPR020937">
    <property type="entry name" value="SecA_CS"/>
</dbReference>